<dbReference type="Proteomes" id="UP000199459">
    <property type="component" value="Unassembled WGS sequence"/>
</dbReference>
<keyword evidence="1" id="KW-1133">Transmembrane helix</keyword>
<dbReference type="AlphaFoldDB" id="A0A1H8G9Q7"/>
<dbReference type="STRING" id="917.SAMN05216326_10157"/>
<reference evidence="2 3" key="1">
    <citation type="submission" date="2016-10" db="EMBL/GenBank/DDBJ databases">
        <authorList>
            <person name="de Groot N.N."/>
        </authorList>
    </citation>
    <scope>NUCLEOTIDE SEQUENCE [LARGE SCALE GENOMIC DNA]</scope>
    <source>
        <strain evidence="2 3">Nm22</strain>
    </source>
</reference>
<sequence length="284" mass="30864">MKKISCIFISPPVGKEDKPSLNSSAFLLPDCNTLLLLLLVLMLGGCSTVPVANRNVSTAGGFWEQDENTDPRFNHMAKRDNEEIGILYAAGNRVLVNGEPVKDTADIENNSFVSTGPQSSARIEFKDDDGICSIQIREFSIGNGYGDTANCEYSIITTHASARTRDTIYHINVSGQRTEITVLRGLLKSSLRIDPAQSAIVNSGEEIILTADSIIGPRPVSYEEIERRIRWRDNYTFYKSEVSWVKVLVGAGVAAGIVAAILRGKSGGSGGTPQGYDRGDNYPD</sequence>
<dbReference type="RefSeq" id="WP_090633165.1">
    <property type="nucleotide sequence ID" value="NZ_FOCP01000017.1"/>
</dbReference>
<evidence type="ECO:0000256" key="1">
    <source>
        <dbReference type="SAM" id="Phobius"/>
    </source>
</evidence>
<evidence type="ECO:0000313" key="3">
    <source>
        <dbReference type="Proteomes" id="UP000199459"/>
    </source>
</evidence>
<keyword evidence="1" id="KW-0472">Membrane</keyword>
<keyword evidence="1" id="KW-0812">Transmembrane</keyword>
<evidence type="ECO:0008006" key="4">
    <source>
        <dbReference type="Google" id="ProtNLM"/>
    </source>
</evidence>
<evidence type="ECO:0000313" key="2">
    <source>
        <dbReference type="EMBL" id="SEN40861.1"/>
    </source>
</evidence>
<proteinExistence type="predicted"/>
<feature type="transmembrane region" description="Helical" evidence="1">
    <location>
        <begin position="244"/>
        <end position="262"/>
    </location>
</feature>
<dbReference type="EMBL" id="FOCP01000017">
    <property type="protein sequence ID" value="SEN40861.1"/>
    <property type="molecule type" value="Genomic_DNA"/>
</dbReference>
<protein>
    <recommendedName>
        <fullName evidence="4">FecR family protein</fullName>
    </recommendedName>
</protein>
<name>A0A1H8G9Q7_9PROT</name>
<accession>A0A1H8G9Q7</accession>
<dbReference type="OrthoDB" id="8546334at2"/>
<gene>
    <name evidence="2" type="ORF">SAMN05216325_11714</name>
</gene>
<organism evidence="2 3">
    <name type="scientific">Nitrosomonas marina</name>
    <dbReference type="NCBI Taxonomy" id="917"/>
    <lineage>
        <taxon>Bacteria</taxon>
        <taxon>Pseudomonadati</taxon>
        <taxon>Pseudomonadota</taxon>
        <taxon>Betaproteobacteria</taxon>
        <taxon>Nitrosomonadales</taxon>
        <taxon>Nitrosomonadaceae</taxon>
        <taxon>Nitrosomonas</taxon>
    </lineage>
</organism>